<dbReference type="Gene3D" id="3.50.50.100">
    <property type="match status" value="1"/>
</dbReference>
<keyword evidence="5" id="KW-0560">Oxidoreductase</keyword>
<name>C1F5E0_ACIC5</name>
<dbReference type="Pfam" id="PF07992">
    <property type="entry name" value="Pyr_redox_2"/>
    <property type="match status" value="1"/>
</dbReference>
<dbReference type="PANTHER" id="PTHR43706:SF47">
    <property type="entry name" value="EXTERNAL NADH-UBIQUINONE OXIDOREDUCTASE 1, MITOCHONDRIAL-RELATED"/>
    <property type="match status" value="1"/>
</dbReference>
<reference evidence="9 10" key="1">
    <citation type="journal article" date="2009" name="Appl. Environ. Microbiol.">
        <title>Three genomes from the phylum Acidobacteria provide insight into the lifestyles of these microorganisms in soils.</title>
        <authorList>
            <person name="Ward N.L."/>
            <person name="Challacombe J.F."/>
            <person name="Janssen P.H."/>
            <person name="Henrissat B."/>
            <person name="Coutinho P.M."/>
            <person name="Wu M."/>
            <person name="Xie G."/>
            <person name="Haft D.H."/>
            <person name="Sait M."/>
            <person name="Badger J."/>
            <person name="Barabote R.D."/>
            <person name="Bradley B."/>
            <person name="Brettin T.S."/>
            <person name="Brinkac L.M."/>
            <person name="Bruce D."/>
            <person name="Creasy T."/>
            <person name="Daugherty S.C."/>
            <person name="Davidsen T.M."/>
            <person name="DeBoy R.T."/>
            <person name="Detter J.C."/>
            <person name="Dodson R.J."/>
            <person name="Durkin A.S."/>
            <person name="Ganapathy A."/>
            <person name="Gwinn-Giglio M."/>
            <person name="Han C.S."/>
            <person name="Khouri H."/>
            <person name="Kiss H."/>
            <person name="Kothari S.P."/>
            <person name="Madupu R."/>
            <person name="Nelson K.E."/>
            <person name="Nelson W.C."/>
            <person name="Paulsen I."/>
            <person name="Penn K."/>
            <person name="Ren Q."/>
            <person name="Rosovitz M.J."/>
            <person name="Selengut J.D."/>
            <person name="Shrivastava S."/>
            <person name="Sullivan S.A."/>
            <person name="Tapia R."/>
            <person name="Thompson L.S."/>
            <person name="Watkins K.L."/>
            <person name="Yang Q."/>
            <person name="Yu C."/>
            <person name="Zafar N."/>
            <person name="Zhou L."/>
            <person name="Kuske C.R."/>
        </authorList>
    </citation>
    <scope>NUCLEOTIDE SEQUENCE [LARGE SCALE GENOMIC DNA]</scope>
    <source>
        <strain evidence="10">ATCC 51196 / DSM 11244 / BCRC 80197 / JCM 7670 / NBRC 15755 / NCIMB 13165 / 161</strain>
    </source>
</reference>
<evidence type="ECO:0000256" key="4">
    <source>
        <dbReference type="ARBA" id="ARBA00022827"/>
    </source>
</evidence>
<proteinExistence type="inferred from homology"/>
<evidence type="ECO:0000256" key="1">
    <source>
        <dbReference type="ARBA" id="ARBA00005272"/>
    </source>
</evidence>
<evidence type="ECO:0000313" key="10">
    <source>
        <dbReference type="Proteomes" id="UP000002207"/>
    </source>
</evidence>
<dbReference type="Proteomes" id="UP000002207">
    <property type="component" value="Chromosome"/>
</dbReference>
<dbReference type="OrthoDB" id="9781621at2"/>
<dbReference type="PRINTS" id="PR00368">
    <property type="entry name" value="FADPNR"/>
</dbReference>
<dbReference type="InterPro" id="IPR045024">
    <property type="entry name" value="NDH-2"/>
</dbReference>
<comment type="similarity">
    <text evidence="1">Belongs to the NADH dehydrogenase family.</text>
</comment>
<dbReference type="AlphaFoldDB" id="C1F5E0"/>
<evidence type="ECO:0000256" key="6">
    <source>
        <dbReference type="ARBA" id="ARBA00023027"/>
    </source>
</evidence>
<evidence type="ECO:0000259" key="8">
    <source>
        <dbReference type="Pfam" id="PF07992"/>
    </source>
</evidence>
<organism evidence="9 10">
    <name type="scientific">Acidobacterium capsulatum (strain ATCC 51196 / DSM 11244 / BCRC 80197 / JCM 7670 / NBRC 15755 / NCIMB 13165 / 161)</name>
    <dbReference type="NCBI Taxonomy" id="240015"/>
    <lineage>
        <taxon>Bacteria</taxon>
        <taxon>Pseudomonadati</taxon>
        <taxon>Acidobacteriota</taxon>
        <taxon>Terriglobia</taxon>
        <taxon>Terriglobales</taxon>
        <taxon>Acidobacteriaceae</taxon>
        <taxon>Acidobacterium</taxon>
    </lineage>
</organism>
<dbReference type="InterPro" id="IPR036188">
    <property type="entry name" value="FAD/NAD-bd_sf"/>
</dbReference>
<gene>
    <name evidence="9" type="ordered locus">ACP_1313</name>
</gene>
<comment type="catalytic activity">
    <reaction evidence="7">
        <text>a quinone + NADH + H(+) = a quinol + NAD(+)</text>
        <dbReference type="Rhea" id="RHEA:46160"/>
        <dbReference type="ChEBI" id="CHEBI:15378"/>
        <dbReference type="ChEBI" id="CHEBI:24646"/>
        <dbReference type="ChEBI" id="CHEBI:57540"/>
        <dbReference type="ChEBI" id="CHEBI:57945"/>
        <dbReference type="ChEBI" id="CHEBI:132124"/>
        <dbReference type="EC" id="1.6.5.9"/>
    </reaction>
</comment>
<keyword evidence="4" id="KW-0274">FAD</keyword>
<dbReference type="PANTHER" id="PTHR43706">
    <property type="entry name" value="NADH DEHYDROGENASE"/>
    <property type="match status" value="1"/>
</dbReference>
<dbReference type="SUPFAM" id="SSF51905">
    <property type="entry name" value="FAD/NAD(P)-binding domain"/>
    <property type="match status" value="1"/>
</dbReference>
<evidence type="ECO:0000313" key="9">
    <source>
        <dbReference type="EMBL" id="ACO34099.1"/>
    </source>
</evidence>
<dbReference type="STRING" id="240015.ACP_1313"/>
<sequence>MKSGPVVVIVGGGFGGLAAAKALKDAPVQVVLVDRSNHHLFQPLLYQVATAVLAPGQIATPIRSVLHDQKNATVILGNVVGIDTEAKAVLADINDSKSVPIRYDFLVLATGARDAYFGHCDFERYTFGLKTLADAVALRNRILSVFEMAEFAEDLEQRQSLLTFVLVGAGPTGVEMASAIAVLIQSTLKSDFRRMDPAMARIILVERSDRVLDNFDPRLSMAAQRRLQSLGVELMLGQTVEEIDDTGVTIHGQHIAARTVIWAAGVAPSPAGDWLKAETDKSGRVLVHRDLSVPNLPEVFVVGDTAHFEQNGHPLPGVAQVAIQQGQYAARVIAARVEDAPFAPMFRYLDKGNLAVAGRGFAVLQSDKIKLSGFWAWWIWAAVHLRFLAGNNLRLSVSVQWMWTFLTAQRGSRLIVRHHAKD</sequence>
<evidence type="ECO:0000256" key="2">
    <source>
        <dbReference type="ARBA" id="ARBA00012637"/>
    </source>
</evidence>
<evidence type="ECO:0000256" key="3">
    <source>
        <dbReference type="ARBA" id="ARBA00022630"/>
    </source>
</evidence>
<evidence type="ECO:0000256" key="7">
    <source>
        <dbReference type="ARBA" id="ARBA00047599"/>
    </source>
</evidence>
<keyword evidence="10" id="KW-1185">Reference proteome</keyword>
<feature type="domain" description="FAD/NAD(P)-binding" evidence="8">
    <location>
        <begin position="7"/>
        <end position="326"/>
    </location>
</feature>
<dbReference type="EMBL" id="CP001472">
    <property type="protein sequence ID" value="ACO34099.1"/>
    <property type="molecule type" value="Genomic_DNA"/>
</dbReference>
<dbReference type="EC" id="1.6.5.9" evidence="2"/>
<dbReference type="InParanoid" id="C1F5E0"/>
<dbReference type="GO" id="GO:0050136">
    <property type="term" value="F:NADH dehydrogenase (quinone) (non-electrogenic) activity"/>
    <property type="evidence" value="ECO:0007669"/>
    <property type="project" value="UniProtKB-EC"/>
</dbReference>
<keyword evidence="6" id="KW-0520">NAD</keyword>
<dbReference type="InterPro" id="IPR023753">
    <property type="entry name" value="FAD/NAD-binding_dom"/>
</dbReference>
<accession>C1F5E0</accession>
<dbReference type="KEGG" id="aca:ACP_1313"/>
<keyword evidence="3" id="KW-0285">Flavoprotein</keyword>
<protein>
    <recommendedName>
        <fullName evidence="2">NADH:ubiquinone reductase (non-electrogenic)</fullName>
        <ecNumber evidence="2">1.6.5.9</ecNumber>
    </recommendedName>
</protein>
<dbReference type="PRINTS" id="PR00411">
    <property type="entry name" value="PNDRDTASEI"/>
</dbReference>
<evidence type="ECO:0000256" key="5">
    <source>
        <dbReference type="ARBA" id="ARBA00023002"/>
    </source>
</evidence>
<dbReference type="eggNOG" id="COG1252">
    <property type="taxonomic scope" value="Bacteria"/>
</dbReference>
<dbReference type="FunCoup" id="C1F5E0">
    <property type="interactions" value="316"/>
</dbReference>
<dbReference type="HOGENOM" id="CLU_021377_7_1_0"/>